<dbReference type="EMBL" id="QGDV01000001">
    <property type="protein sequence ID" value="PWJ66990.1"/>
    <property type="molecule type" value="Genomic_DNA"/>
</dbReference>
<dbReference type="InterPro" id="IPR015421">
    <property type="entry name" value="PyrdxlP-dep_Trfase_major"/>
</dbReference>
<dbReference type="PANTHER" id="PTHR43094:SF1">
    <property type="entry name" value="AMINOTRANSFERASE CLASS-III"/>
    <property type="match status" value="1"/>
</dbReference>
<evidence type="ECO:0000313" key="5">
    <source>
        <dbReference type="Proteomes" id="UP000245674"/>
    </source>
</evidence>
<protein>
    <recommendedName>
        <fullName evidence="6">Adenosylmethionine-8-amino-7-oxononanoate aminotransferase</fullName>
    </recommendedName>
</protein>
<evidence type="ECO:0008006" key="6">
    <source>
        <dbReference type="Google" id="ProtNLM"/>
    </source>
</evidence>
<reference evidence="4 5" key="1">
    <citation type="submission" date="2018-03" db="EMBL/GenBank/DDBJ databases">
        <title>Genomic Encyclopedia of Type Strains, Phase III (KMG-III): the genomes of soil and plant-associated and newly described type strains.</title>
        <authorList>
            <person name="Whitman W."/>
        </authorList>
    </citation>
    <scope>NUCLEOTIDE SEQUENCE [LARGE SCALE GENOMIC DNA]</scope>
    <source>
        <strain evidence="4 5">VKM Ac-1602</strain>
    </source>
</reference>
<keyword evidence="2 3" id="KW-0663">Pyridoxal phosphate</keyword>
<dbReference type="InterPro" id="IPR015422">
    <property type="entry name" value="PyrdxlP-dep_Trfase_small"/>
</dbReference>
<dbReference type="InterPro" id="IPR049691">
    <property type="entry name" value="Daptide_aminotransferase"/>
</dbReference>
<dbReference type="Gene3D" id="3.40.640.10">
    <property type="entry name" value="Type I PLP-dependent aspartate aminotransferase-like (Major domain)"/>
    <property type="match status" value="1"/>
</dbReference>
<dbReference type="PIRSF" id="PIRSF000521">
    <property type="entry name" value="Transaminase_4ab_Lys_Orn"/>
    <property type="match status" value="1"/>
</dbReference>
<evidence type="ECO:0000313" key="4">
    <source>
        <dbReference type="EMBL" id="PWJ66990.1"/>
    </source>
</evidence>
<keyword evidence="5" id="KW-1185">Reference proteome</keyword>
<comment type="similarity">
    <text evidence="1 3">Belongs to the class-III pyridoxal-phosphate-dependent aminotransferase family.</text>
</comment>
<dbReference type="Gene3D" id="3.90.1150.10">
    <property type="entry name" value="Aspartate Aminotransferase, domain 1"/>
    <property type="match status" value="1"/>
</dbReference>
<dbReference type="InterPro" id="IPR015424">
    <property type="entry name" value="PyrdxlP-dep_Trfase"/>
</dbReference>
<evidence type="ECO:0000256" key="3">
    <source>
        <dbReference type="RuleBase" id="RU003560"/>
    </source>
</evidence>
<accession>A0ABX5LGU8</accession>
<dbReference type="Pfam" id="PF00202">
    <property type="entry name" value="Aminotran_3"/>
    <property type="match status" value="1"/>
</dbReference>
<dbReference type="Proteomes" id="UP000245674">
    <property type="component" value="Unassembled WGS sequence"/>
</dbReference>
<dbReference type="SUPFAM" id="SSF53383">
    <property type="entry name" value="PLP-dependent transferases"/>
    <property type="match status" value="1"/>
</dbReference>
<dbReference type="PROSITE" id="PS00600">
    <property type="entry name" value="AA_TRANSFER_CLASS_3"/>
    <property type="match status" value="1"/>
</dbReference>
<name>A0ABX5LGU8_9MICO</name>
<dbReference type="PANTHER" id="PTHR43094">
    <property type="entry name" value="AMINOTRANSFERASE"/>
    <property type="match status" value="1"/>
</dbReference>
<gene>
    <name evidence="4" type="ORF">B0H03_101452</name>
</gene>
<dbReference type="InterPro" id="IPR049704">
    <property type="entry name" value="Aminotrans_3_PPA_site"/>
</dbReference>
<comment type="caution">
    <text evidence="4">The sequence shown here is derived from an EMBL/GenBank/DDBJ whole genome shotgun (WGS) entry which is preliminary data.</text>
</comment>
<dbReference type="NCBIfam" id="NF041821">
    <property type="entry name" value="daptide_amino"/>
    <property type="match status" value="1"/>
</dbReference>
<organism evidence="4 5">
    <name type="scientific">Rathayibacter iranicus NCPPB 2253 = VKM Ac-1602</name>
    <dbReference type="NCBI Taxonomy" id="1328868"/>
    <lineage>
        <taxon>Bacteria</taxon>
        <taxon>Bacillati</taxon>
        <taxon>Actinomycetota</taxon>
        <taxon>Actinomycetes</taxon>
        <taxon>Micrococcales</taxon>
        <taxon>Microbacteriaceae</taxon>
        <taxon>Rathayibacter</taxon>
    </lineage>
</organism>
<evidence type="ECO:0000256" key="1">
    <source>
        <dbReference type="ARBA" id="ARBA00008954"/>
    </source>
</evidence>
<dbReference type="InterPro" id="IPR005814">
    <property type="entry name" value="Aminotrans_3"/>
</dbReference>
<sequence>MTQHAYMRTGGAWTSLVPASRSTSVLDSQMAVGAHGVHVEMADGRKLLCATSGLWNVPLGYGNSAIADAITESLHRASYLTLFRSMHSYAADAATALLDFVGDGFDRVIFSTSGGSANDAVMKLARHFWVLRSDAQRRIVVGLLGSYHGTTYGSHALSGDDLHQTTYGVDRRSIRHVPYDDDGEKLAALMAREGHRVAAIVLEPVLGSGAVELPAAFLSEVLRLKERYGFLLVADEVATGFYRAGQKFASQDWAISPDILILSKALTNGTCAASAVLIAPSVSAEFGEQGATFVHGETQAGSPASCAAIVATLAEMSRLDIAGKSAHLAIKLNGVVERLAAFSFVDRVTGRGCMRGIYLKSKRGHLLSPTQVASIVDSVREAGVIVQPGPSCIQLLPPLVLERNHLEELEIALREGLRRIDRRVDFDG</sequence>
<evidence type="ECO:0000256" key="2">
    <source>
        <dbReference type="ARBA" id="ARBA00022898"/>
    </source>
</evidence>
<proteinExistence type="inferred from homology"/>